<dbReference type="Pfam" id="PF00144">
    <property type="entry name" value="Beta-lactamase"/>
    <property type="match status" value="1"/>
</dbReference>
<feature type="domain" description="Beta-lactamase-related" evidence="2">
    <location>
        <begin position="41"/>
        <end position="369"/>
    </location>
</feature>
<dbReference type="PANTHER" id="PTHR43283:SF11">
    <property type="entry name" value="BETA-LACTAMASE-RELATED DOMAIN-CONTAINING PROTEIN"/>
    <property type="match status" value="1"/>
</dbReference>
<reference evidence="4" key="1">
    <citation type="submission" date="2018-07" db="EMBL/GenBank/DDBJ databases">
        <authorList>
            <person name="Blom J."/>
        </authorList>
    </citation>
    <scope>NUCLEOTIDE SEQUENCE [LARGE SCALE GENOMIC DNA]</scope>
    <source>
        <strain evidence="4">CCOS 864</strain>
    </source>
</reference>
<dbReference type="SUPFAM" id="SSF56601">
    <property type="entry name" value="beta-lactamase/transpeptidase-like"/>
    <property type="match status" value="1"/>
</dbReference>
<dbReference type="Gene3D" id="3.40.710.10">
    <property type="entry name" value="DD-peptidase/beta-lactamase superfamily"/>
    <property type="match status" value="1"/>
</dbReference>
<organism evidence="3 4">
    <name type="scientific">Pseudomonas wadenswilerensis</name>
    <dbReference type="NCBI Taxonomy" id="1785161"/>
    <lineage>
        <taxon>Bacteria</taxon>
        <taxon>Pseudomonadati</taxon>
        <taxon>Pseudomonadota</taxon>
        <taxon>Gammaproteobacteria</taxon>
        <taxon>Pseudomonadales</taxon>
        <taxon>Pseudomonadaceae</taxon>
        <taxon>Pseudomonas</taxon>
    </lineage>
</organism>
<dbReference type="RefSeq" id="WP_244211875.1">
    <property type="nucleotide sequence ID" value="NZ_CBCSFG010000002.1"/>
</dbReference>
<dbReference type="PANTHER" id="PTHR43283">
    <property type="entry name" value="BETA-LACTAMASE-RELATED"/>
    <property type="match status" value="1"/>
</dbReference>
<name>A0A380STN8_9PSED</name>
<gene>
    <name evidence="3" type="primary">flp</name>
    <name evidence="3" type="ORF">CCOS864_00502</name>
</gene>
<dbReference type="AlphaFoldDB" id="A0A380STN8"/>
<sequence>MLRLAFLFSLLLVNSGCSERAPASLQPIRQGDYQAVIEQLRQSIPEQMRKNHVPGLSLALIDGQTLVWAEGFGLADEALQIPVTPATAFRAGSLSTLFTASATLQLVEQQRLNLDAPLSQTLPEFRVRSRFHADARGADRAITLRRLLSHQAGLPSEFLPNLHSADPLTHLPQKAGELWLNHPPGMQMAYSNLGFTLLGAAIERSSGQPFETRLQQHLLKPLGMAHSSFIGTSSLQPYRARGYLQGQRSKDPEIRDLPASGLWTTPRDVGQFVQMLFAQGRFDGRQVLNRQSIEQMFRQHNRANGPDVDCPIGLAWYLGPCGDPRIGPQLQQWQHSGSTGDFAAQLSVLPEPKLAVVVMANADTAEALVSDLATQALRLMLQAHGSQLACPRDCQPSLPPLRL</sequence>
<dbReference type="InterPro" id="IPR012338">
    <property type="entry name" value="Beta-lactam/transpept-like"/>
</dbReference>
<keyword evidence="1" id="KW-0378">Hydrolase</keyword>
<accession>A0A380STN8</accession>
<keyword evidence="4" id="KW-1185">Reference proteome</keyword>
<evidence type="ECO:0000259" key="2">
    <source>
        <dbReference type="Pfam" id="PF00144"/>
    </source>
</evidence>
<evidence type="ECO:0000256" key="1">
    <source>
        <dbReference type="ARBA" id="ARBA00022801"/>
    </source>
</evidence>
<dbReference type="InterPro" id="IPR001466">
    <property type="entry name" value="Beta-lactam-related"/>
</dbReference>
<dbReference type="GO" id="GO:0016787">
    <property type="term" value="F:hydrolase activity"/>
    <property type="evidence" value="ECO:0007669"/>
    <property type="project" value="UniProtKB-KW"/>
</dbReference>
<evidence type="ECO:0000313" key="3">
    <source>
        <dbReference type="EMBL" id="SUQ61095.1"/>
    </source>
</evidence>
<dbReference type="EMBL" id="UIDD01000001">
    <property type="protein sequence ID" value="SUQ61095.1"/>
    <property type="molecule type" value="Genomic_DNA"/>
</dbReference>
<dbReference type="InterPro" id="IPR050789">
    <property type="entry name" value="Diverse_Enzym_Activities"/>
</dbReference>
<dbReference type="Proteomes" id="UP000255177">
    <property type="component" value="Unassembled WGS sequence"/>
</dbReference>
<evidence type="ECO:0000313" key="4">
    <source>
        <dbReference type="Proteomes" id="UP000255177"/>
    </source>
</evidence>
<proteinExistence type="predicted"/>
<protein>
    <submittedName>
        <fullName evidence="3">Protein flp</fullName>
    </submittedName>
</protein>